<feature type="non-terminal residue" evidence="8">
    <location>
        <position position="582"/>
    </location>
</feature>
<feature type="non-terminal residue" evidence="8">
    <location>
        <position position="1"/>
    </location>
</feature>
<dbReference type="AlphaFoldDB" id="A0A1L9SVF0"/>
<dbReference type="GO" id="GO:0045944">
    <property type="term" value="P:positive regulation of transcription by RNA polymerase II"/>
    <property type="evidence" value="ECO:0007669"/>
    <property type="project" value="TreeGrafter"/>
</dbReference>
<feature type="compositionally biased region" description="Polar residues" evidence="6">
    <location>
        <begin position="84"/>
        <end position="96"/>
    </location>
</feature>
<dbReference type="GeneID" id="34614893"/>
<dbReference type="OrthoDB" id="3431704at2759"/>
<accession>A0A1L9SVF0</accession>
<proteinExistence type="predicted"/>
<comment type="subcellular location">
    <subcellularLocation>
        <location evidence="1">Nucleus</location>
    </subcellularLocation>
</comment>
<name>A0A1L9SVF0_9EURO</name>
<gene>
    <name evidence="8" type="ORF">ASPZODRAFT_51278</name>
</gene>
<evidence type="ECO:0000256" key="1">
    <source>
        <dbReference type="ARBA" id="ARBA00004123"/>
    </source>
</evidence>
<keyword evidence="5" id="KW-0539">Nucleus</keyword>
<evidence type="ECO:0000256" key="3">
    <source>
        <dbReference type="ARBA" id="ARBA00023125"/>
    </source>
</evidence>
<keyword evidence="4" id="KW-0804">Transcription</keyword>
<dbReference type="InterPro" id="IPR021858">
    <property type="entry name" value="Fun_TF"/>
</dbReference>
<evidence type="ECO:0000259" key="7">
    <source>
        <dbReference type="PROSITE" id="PS50048"/>
    </source>
</evidence>
<dbReference type="Proteomes" id="UP000184188">
    <property type="component" value="Unassembled WGS sequence"/>
</dbReference>
<keyword evidence="2" id="KW-0805">Transcription regulation</keyword>
<dbReference type="PANTHER" id="PTHR37534:SF48">
    <property type="entry name" value="FINGER DOMAIN PROTEIN, PUTATIVE-RELATED"/>
    <property type="match status" value="1"/>
</dbReference>
<dbReference type="InterPro" id="IPR036864">
    <property type="entry name" value="Zn2-C6_fun-type_DNA-bd_sf"/>
</dbReference>
<dbReference type="GO" id="GO:0005634">
    <property type="term" value="C:nucleus"/>
    <property type="evidence" value="ECO:0007669"/>
    <property type="project" value="UniProtKB-SubCell"/>
</dbReference>
<organism evidence="8 9">
    <name type="scientific">Penicilliopsis zonata CBS 506.65</name>
    <dbReference type="NCBI Taxonomy" id="1073090"/>
    <lineage>
        <taxon>Eukaryota</taxon>
        <taxon>Fungi</taxon>
        <taxon>Dikarya</taxon>
        <taxon>Ascomycota</taxon>
        <taxon>Pezizomycotina</taxon>
        <taxon>Eurotiomycetes</taxon>
        <taxon>Eurotiomycetidae</taxon>
        <taxon>Eurotiales</taxon>
        <taxon>Aspergillaceae</taxon>
        <taxon>Penicilliopsis</taxon>
    </lineage>
</organism>
<dbReference type="PANTHER" id="PTHR37534">
    <property type="entry name" value="TRANSCRIPTIONAL ACTIVATOR PROTEIN UGA3"/>
    <property type="match status" value="1"/>
</dbReference>
<feature type="domain" description="Zn(2)-C6 fungal-type" evidence="7">
    <location>
        <begin position="16"/>
        <end position="44"/>
    </location>
</feature>
<reference evidence="9" key="1">
    <citation type="journal article" date="2017" name="Genome Biol.">
        <title>Comparative genomics reveals high biological diversity and specific adaptations in the industrially and medically important fungal genus Aspergillus.</title>
        <authorList>
            <person name="de Vries R.P."/>
            <person name="Riley R."/>
            <person name="Wiebenga A."/>
            <person name="Aguilar-Osorio G."/>
            <person name="Amillis S."/>
            <person name="Uchima C.A."/>
            <person name="Anderluh G."/>
            <person name="Asadollahi M."/>
            <person name="Askin M."/>
            <person name="Barry K."/>
            <person name="Battaglia E."/>
            <person name="Bayram O."/>
            <person name="Benocci T."/>
            <person name="Braus-Stromeyer S.A."/>
            <person name="Caldana C."/>
            <person name="Canovas D."/>
            <person name="Cerqueira G.C."/>
            <person name="Chen F."/>
            <person name="Chen W."/>
            <person name="Choi C."/>
            <person name="Clum A."/>
            <person name="Dos Santos R.A."/>
            <person name="Damasio A.R."/>
            <person name="Diallinas G."/>
            <person name="Emri T."/>
            <person name="Fekete E."/>
            <person name="Flipphi M."/>
            <person name="Freyberg S."/>
            <person name="Gallo A."/>
            <person name="Gournas C."/>
            <person name="Habgood R."/>
            <person name="Hainaut M."/>
            <person name="Harispe M.L."/>
            <person name="Henrissat B."/>
            <person name="Hilden K.S."/>
            <person name="Hope R."/>
            <person name="Hossain A."/>
            <person name="Karabika E."/>
            <person name="Karaffa L."/>
            <person name="Karanyi Z."/>
            <person name="Krasevec N."/>
            <person name="Kuo A."/>
            <person name="Kusch H."/>
            <person name="LaButti K."/>
            <person name="Lagendijk E.L."/>
            <person name="Lapidus A."/>
            <person name="Levasseur A."/>
            <person name="Lindquist E."/>
            <person name="Lipzen A."/>
            <person name="Logrieco A.F."/>
            <person name="MacCabe A."/>
            <person name="Maekelae M.R."/>
            <person name="Malavazi I."/>
            <person name="Melin P."/>
            <person name="Meyer V."/>
            <person name="Mielnichuk N."/>
            <person name="Miskei M."/>
            <person name="Molnar A.P."/>
            <person name="Mule G."/>
            <person name="Ngan C.Y."/>
            <person name="Orejas M."/>
            <person name="Orosz E."/>
            <person name="Ouedraogo J.P."/>
            <person name="Overkamp K.M."/>
            <person name="Park H.-S."/>
            <person name="Perrone G."/>
            <person name="Piumi F."/>
            <person name="Punt P.J."/>
            <person name="Ram A.F."/>
            <person name="Ramon A."/>
            <person name="Rauscher S."/>
            <person name="Record E."/>
            <person name="Riano-Pachon D.M."/>
            <person name="Robert V."/>
            <person name="Roehrig J."/>
            <person name="Ruller R."/>
            <person name="Salamov A."/>
            <person name="Salih N.S."/>
            <person name="Samson R.A."/>
            <person name="Sandor E."/>
            <person name="Sanguinetti M."/>
            <person name="Schuetze T."/>
            <person name="Sepcic K."/>
            <person name="Shelest E."/>
            <person name="Sherlock G."/>
            <person name="Sophianopoulou V."/>
            <person name="Squina F.M."/>
            <person name="Sun H."/>
            <person name="Susca A."/>
            <person name="Todd R.B."/>
            <person name="Tsang A."/>
            <person name="Unkles S.E."/>
            <person name="van de Wiele N."/>
            <person name="van Rossen-Uffink D."/>
            <person name="Oliveira J.V."/>
            <person name="Vesth T.C."/>
            <person name="Visser J."/>
            <person name="Yu J.-H."/>
            <person name="Zhou M."/>
            <person name="Andersen M.R."/>
            <person name="Archer D.B."/>
            <person name="Baker S.E."/>
            <person name="Benoit I."/>
            <person name="Brakhage A.A."/>
            <person name="Braus G.H."/>
            <person name="Fischer R."/>
            <person name="Frisvad J.C."/>
            <person name="Goldman G.H."/>
            <person name="Houbraken J."/>
            <person name="Oakley B."/>
            <person name="Pocsi I."/>
            <person name="Scazzocchio C."/>
            <person name="Seiboth B."/>
            <person name="vanKuyk P.A."/>
            <person name="Wortman J."/>
            <person name="Dyer P.S."/>
            <person name="Grigoriev I.V."/>
        </authorList>
    </citation>
    <scope>NUCLEOTIDE SEQUENCE [LARGE SCALE GENOMIC DNA]</scope>
    <source>
        <strain evidence="9">CBS 506.65</strain>
    </source>
</reference>
<dbReference type="GO" id="GO:0008270">
    <property type="term" value="F:zinc ion binding"/>
    <property type="evidence" value="ECO:0007669"/>
    <property type="project" value="InterPro"/>
</dbReference>
<evidence type="ECO:0000313" key="9">
    <source>
        <dbReference type="Proteomes" id="UP000184188"/>
    </source>
</evidence>
<dbReference type="RefSeq" id="XP_022585553.1">
    <property type="nucleotide sequence ID" value="XM_022728429.1"/>
</dbReference>
<sequence>PRKRRKRTVASGAPEDCFSCSKRGDRCDRRRPYCSQCLDAGRECPGYKTKLTWDVGVASRGKLRGLSLPVMGARPAVTTAEDAQPSSEQASRSPAANTLEEEEPRGHGVVGPQTVDPVSQCPASYLPGHYTAGQVTNQWRERVDSEQSREEEAVQVYDHSFFPAHPPLFAPLLVSRSVGRTPRLQYLINYYCEVIAPVIFTFDGPTNPFRTYILHLAQESEALQEALATLSASNLKQRRIRQTVTHGKTLPARMSWMAHRALTDTEDDLASIPDSFRREELRHRSLAVTALNAQLADPTRRLSDSALAALLILWYYHACDTGVAQLQAHFAGVMKLLAIRLQRARAVSDEMKWFIRTFTFIDCVTATVNNRESPLWGLCLETAALCQGDWSLENLAGLDGTLFKLVAQLGRLNSLRRTCTSLYVPAATTTTTTTSALPIGHPQYVADPFWTEWHALRHQLESWRLPDGLFHSPRAAVTPQYVADLFNISESFRQAALVYMERLANPELPSAHPRIQTMVQIALRFLTAVQSDVYLLWPLFITGSECVSELDRAVIRRRCSGIENDSAFFNNLSCLELLERIW</sequence>
<dbReference type="GO" id="GO:0000976">
    <property type="term" value="F:transcription cis-regulatory region binding"/>
    <property type="evidence" value="ECO:0007669"/>
    <property type="project" value="TreeGrafter"/>
</dbReference>
<evidence type="ECO:0000256" key="5">
    <source>
        <dbReference type="ARBA" id="ARBA00023242"/>
    </source>
</evidence>
<dbReference type="Pfam" id="PF11951">
    <property type="entry name" value="Fungal_trans_2"/>
    <property type="match status" value="1"/>
</dbReference>
<dbReference type="EMBL" id="KV878336">
    <property type="protein sequence ID" value="OJJ51043.1"/>
    <property type="molecule type" value="Genomic_DNA"/>
</dbReference>
<dbReference type="VEuPathDB" id="FungiDB:ASPZODRAFT_51278"/>
<evidence type="ECO:0000256" key="4">
    <source>
        <dbReference type="ARBA" id="ARBA00023163"/>
    </source>
</evidence>
<dbReference type="CDD" id="cd00067">
    <property type="entry name" value="GAL4"/>
    <property type="match status" value="1"/>
</dbReference>
<feature type="region of interest" description="Disordered" evidence="6">
    <location>
        <begin position="77"/>
        <end position="112"/>
    </location>
</feature>
<protein>
    <recommendedName>
        <fullName evidence="7">Zn(2)-C6 fungal-type domain-containing protein</fullName>
    </recommendedName>
</protein>
<evidence type="ECO:0000313" key="8">
    <source>
        <dbReference type="EMBL" id="OJJ51043.1"/>
    </source>
</evidence>
<dbReference type="GO" id="GO:0000981">
    <property type="term" value="F:DNA-binding transcription factor activity, RNA polymerase II-specific"/>
    <property type="evidence" value="ECO:0007669"/>
    <property type="project" value="InterPro"/>
</dbReference>
<keyword evidence="3" id="KW-0238">DNA-binding</keyword>
<dbReference type="InterPro" id="IPR001138">
    <property type="entry name" value="Zn2Cys6_DnaBD"/>
</dbReference>
<dbReference type="PROSITE" id="PS50048">
    <property type="entry name" value="ZN2_CY6_FUNGAL_2"/>
    <property type="match status" value="1"/>
</dbReference>
<evidence type="ECO:0000256" key="6">
    <source>
        <dbReference type="SAM" id="MobiDB-lite"/>
    </source>
</evidence>
<evidence type="ECO:0000256" key="2">
    <source>
        <dbReference type="ARBA" id="ARBA00023015"/>
    </source>
</evidence>
<keyword evidence="9" id="KW-1185">Reference proteome</keyword>
<dbReference type="SUPFAM" id="SSF57701">
    <property type="entry name" value="Zn2/Cys6 DNA-binding domain"/>
    <property type="match status" value="1"/>
</dbReference>